<reference evidence="11" key="1">
    <citation type="submission" date="2018-08" db="EMBL/GenBank/DDBJ databases">
        <authorList>
            <person name="Rossello M."/>
        </authorList>
    </citation>
    <scope>NUCLEOTIDE SEQUENCE [LARGE SCALE GENOMIC DNA]</scope>
    <source>
        <strain evidence="11">cv. Chinese Spring</strain>
    </source>
</reference>
<evidence type="ECO:0000256" key="4">
    <source>
        <dbReference type="ARBA" id="ARBA00022806"/>
    </source>
</evidence>
<dbReference type="InterPro" id="IPR014001">
    <property type="entry name" value="Helicase_ATP-bd"/>
</dbReference>
<comment type="similarity">
    <text evidence="1 7">Belongs to the helicase family. RecQ subfamily.</text>
</comment>
<dbReference type="InterPro" id="IPR001650">
    <property type="entry name" value="Helicase_C-like"/>
</dbReference>
<dbReference type="FunFam" id="3.40.50.300:FF:002061">
    <property type="entry name" value="RecQ family DNA helicase"/>
    <property type="match status" value="1"/>
</dbReference>
<evidence type="ECO:0000256" key="2">
    <source>
        <dbReference type="ARBA" id="ARBA00022741"/>
    </source>
</evidence>
<dbReference type="Gramene" id="TraesCS6B02G371000.1">
    <property type="protein sequence ID" value="TraesCS6B02G371000.1"/>
    <property type="gene ID" value="TraesCS6B02G371000"/>
</dbReference>
<comment type="catalytic activity">
    <reaction evidence="7">
        <text>ATP + H2O = ADP + phosphate + H(+)</text>
        <dbReference type="Rhea" id="RHEA:13065"/>
        <dbReference type="ChEBI" id="CHEBI:15377"/>
        <dbReference type="ChEBI" id="CHEBI:15378"/>
        <dbReference type="ChEBI" id="CHEBI:30616"/>
        <dbReference type="ChEBI" id="CHEBI:43474"/>
        <dbReference type="ChEBI" id="CHEBI:456216"/>
    </reaction>
</comment>
<keyword evidence="5 7" id="KW-0067">ATP-binding</keyword>
<keyword evidence="2 7" id="KW-0547">Nucleotide-binding</keyword>
<dbReference type="SMR" id="A0A3B6PQZ9"/>
<accession>A0A3B6PQZ9</accession>
<dbReference type="OrthoDB" id="10261556at2759"/>
<dbReference type="PaxDb" id="4565-Traes_6BL_B9D514C3D.1"/>
<keyword evidence="4 7" id="KW-0347">Helicase</keyword>
<comment type="subcellular location">
    <subcellularLocation>
        <location evidence="7">Nucleus</location>
    </subcellularLocation>
</comment>
<feature type="compositionally biased region" description="Basic and acidic residues" evidence="8">
    <location>
        <begin position="645"/>
        <end position="655"/>
    </location>
</feature>
<dbReference type="EnsemblPlants" id="TraesCS6B02G371000.1">
    <property type="protein sequence ID" value="TraesCS6B02G371000.1"/>
    <property type="gene ID" value="TraesCS6B02G371000"/>
</dbReference>
<evidence type="ECO:0000256" key="1">
    <source>
        <dbReference type="ARBA" id="ARBA00005446"/>
    </source>
</evidence>
<evidence type="ECO:0000256" key="5">
    <source>
        <dbReference type="ARBA" id="ARBA00022840"/>
    </source>
</evidence>
<evidence type="ECO:0000256" key="6">
    <source>
        <dbReference type="ARBA" id="ARBA00034617"/>
    </source>
</evidence>
<keyword evidence="3 7" id="KW-0378">Hydrolase</keyword>
<dbReference type="InterPro" id="IPR011545">
    <property type="entry name" value="DEAD/DEAH_box_helicase_dom"/>
</dbReference>
<dbReference type="GO" id="GO:0003676">
    <property type="term" value="F:nucleic acid binding"/>
    <property type="evidence" value="ECO:0007669"/>
    <property type="project" value="InterPro"/>
</dbReference>
<evidence type="ECO:0000313" key="12">
    <source>
        <dbReference type="Proteomes" id="UP000019116"/>
    </source>
</evidence>
<dbReference type="CDD" id="cd17920">
    <property type="entry name" value="DEXHc_RecQ"/>
    <property type="match status" value="1"/>
</dbReference>
<feature type="region of interest" description="Disordered" evidence="8">
    <location>
        <begin position="584"/>
        <end position="714"/>
    </location>
</feature>
<evidence type="ECO:0000259" key="10">
    <source>
        <dbReference type="PROSITE" id="PS51194"/>
    </source>
</evidence>
<dbReference type="Gene3D" id="3.40.50.300">
    <property type="entry name" value="P-loop containing nucleotide triphosphate hydrolases"/>
    <property type="match status" value="3"/>
</dbReference>
<dbReference type="InterPro" id="IPR004589">
    <property type="entry name" value="DNA_helicase_ATP-dep_RecQ"/>
</dbReference>
<dbReference type="InterPro" id="IPR027417">
    <property type="entry name" value="P-loop_NTPase"/>
</dbReference>
<dbReference type="Pfam" id="PF00271">
    <property type="entry name" value="Helicase_C"/>
    <property type="match status" value="1"/>
</dbReference>
<feature type="compositionally biased region" description="Basic and acidic residues" evidence="8">
    <location>
        <begin position="602"/>
        <end position="626"/>
    </location>
</feature>
<dbReference type="PROSITE" id="PS51194">
    <property type="entry name" value="HELICASE_CTER"/>
    <property type="match status" value="1"/>
</dbReference>
<evidence type="ECO:0000256" key="7">
    <source>
        <dbReference type="RuleBase" id="RU364117"/>
    </source>
</evidence>
<dbReference type="NCBIfam" id="TIGR00614">
    <property type="entry name" value="recQ_fam"/>
    <property type="match status" value="1"/>
</dbReference>
<feature type="domain" description="Helicase ATP-binding" evidence="9">
    <location>
        <begin position="45"/>
        <end position="172"/>
    </location>
</feature>
<proteinExistence type="inferred from homology"/>
<dbReference type="Pfam" id="PF16124">
    <property type="entry name" value="RecQ_Zn_bind"/>
    <property type="match status" value="1"/>
</dbReference>
<dbReference type="GO" id="GO:0005634">
    <property type="term" value="C:nucleus"/>
    <property type="evidence" value="ECO:0007669"/>
    <property type="project" value="UniProtKB-SubCell"/>
</dbReference>
<evidence type="ECO:0000256" key="8">
    <source>
        <dbReference type="SAM" id="MobiDB-lite"/>
    </source>
</evidence>
<dbReference type="Proteomes" id="UP000019116">
    <property type="component" value="Chromosome 6B"/>
</dbReference>
<dbReference type="CDD" id="cd18794">
    <property type="entry name" value="SF2_C_RecQ"/>
    <property type="match status" value="1"/>
</dbReference>
<dbReference type="EC" id="5.6.2.4" evidence="7"/>
<feature type="compositionally biased region" description="Polar residues" evidence="8">
    <location>
        <begin position="703"/>
        <end position="714"/>
    </location>
</feature>
<keyword evidence="7" id="KW-0539">Nucleus</keyword>
<evidence type="ECO:0000259" key="9">
    <source>
        <dbReference type="PROSITE" id="PS51192"/>
    </source>
</evidence>
<gene>
    <name evidence="11" type="primary">LOC123138522</name>
</gene>
<dbReference type="PANTHER" id="PTHR13710">
    <property type="entry name" value="DNA HELICASE RECQ FAMILY MEMBER"/>
    <property type="match status" value="1"/>
</dbReference>
<feature type="domain" description="Helicase C-terminal" evidence="10">
    <location>
        <begin position="192"/>
        <end position="348"/>
    </location>
</feature>
<dbReference type="InterPro" id="IPR032284">
    <property type="entry name" value="RecQ_Zn-bd"/>
</dbReference>
<dbReference type="Pfam" id="PF00270">
    <property type="entry name" value="DEAD"/>
    <property type="match status" value="1"/>
</dbReference>
<name>A0A3B6PQZ9_WHEAT</name>
<sequence length="714" mass="79075">MKKALPLKGGSGGSRHGTKSPKELESILKQYFGYSEFRGRQLEAIEAVLSGRDCFCLMPTGGGKSMCYQIPALVKTGVVLVISPLIALMENQVSSLKSKGIPAEFLSSTQTTANKNKAHCISTWGHDFRPSYRKISSLRKQFPDIPILALTATAVPKVQKDVISSLSLQNPVILKASFNRPNIFYEVRYKDLLDDVYSDISNLLKSSGNVCSIIYCLERAACDDLTMHLSQQGISSAAYHAGLNSKVRTTVLDDWLSSRTQVVVATIAFGMGIDRQDVRIVCHFNLPKSMESFYQESGRAGRDQQPSRSVLYYGLEDRRRMEFILRNSSSRKQQPSSSSTELSEKTLADFSQIVDYCESSSCRRKKIIESFGEKVQPTLCQRTCDACKHPNQVSSRLEDLRRVPNSRFNKISPVFKSSSVDPKHFDTEFWNREDDVSISNEDISDSDDEEEAVSNIAISKLPSKGGFEARLDALERAENAYNQAKGQTKQQGGNLVDKKSISQTLRDASRKRLSDALAQAKLRLGNLRFAEEASAAHLETECFKKYQKVGKTFYNSQIAATVRWLSSSTSDQIHDRLETLTNQTTEAGAATSSPCNISDALGKAEKPAEATTSHEHAKTKPSDEFAKTMASTENMEPSKMSPSEKSIDEEARDRAISTMDLPKIPSFREFMSQKGRSHTTGSSRAESQPRGIPRKAGPVISKEGTTGTSKKMKL</sequence>
<dbReference type="GO" id="GO:0043138">
    <property type="term" value="F:3'-5' DNA helicase activity"/>
    <property type="evidence" value="ECO:0007669"/>
    <property type="project" value="UniProtKB-EC"/>
</dbReference>
<organism evidence="11">
    <name type="scientific">Triticum aestivum</name>
    <name type="common">Wheat</name>
    <dbReference type="NCBI Taxonomy" id="4565"/>
    <lineage>
        <taxon>Eukaryota</taxon>
        <taxon>Viridiplantae</taxon>
        <taxon>Streptophyta</taxon>
        <taxon>Embryophyta</taxon>
        <taxon>Tracheophyta</taxon>
        <taxon>Spermatophyta</taxon>
        <taxon>Magnoliopsida</taxon>
        <taxon>Liliopsida</taxon>
        <taxon>Poales</taxon>
        <taxon>Poaceae</taxon>
        <taxon>BOP clade</taxon>
        <taxon>Pooideae</taxon>
        <taxon>Triticodae</taxon>
        <taxon>Triticeae</taxon>
        <taxon>Triticinae</taxon>
        <taxon>Triticum</taxon>
    </lineage>
</organism>
<dbReference type="SUPFAM" id="SSF52540">
    <property type="entry name" value="P-loop containing nucleoside triphosphate hydrolases"/>
    <property type="match status" value="2"/>
</dbReference>
<protein>
    <recommendedName>
        <fullName evidence="7">ATP-dependent DNA helicase</fullName>
        <ecNumber evidence="7">5.6.2.4</ecNumber>
    </recommendedName>
</protein>
<dbReference type="SMART" id="SM00490">
    <property type="entry name" value="HELICc"/>
    <property type="match status" value="1"/>
</dbReference>
<dbReference type="GO" id="GO:0006310">
    <property type="term" value="P:DNA recombination"/>
    <property type="evidence" value="ECO:0007669"/>
    <property type="project" value="InterPro"/>
</dbReference>
<keyword evidence="12" id="KW-1185">Reference proteome</keyword>
<dbReference type="Gramene" id="TraesCS6B03G1048200.2">
    <property type="protein sequence ID" value="TraesCS6B03G1048200.2.CDS"/>
    <property type="gene ID" value="TraesCS6B03G1048200"/>
</dbReference>
<evidence type="ECO:0000313" key="11">
    <source>
        <dbReference type="EnsemblPlants" id="TraesCS6B02G371000.1"/>
    </source>
</evidence>
<dbReference type="SMART" id="SM00487">
    <property type="entry name" value="DEXDc"/>
    <property type="match status" value="1"/>
</dbReference>
<dbReference type="GO" id="GO:0016887">
    <property type="term" value="F:ATP hydrolysis activity"/>
    <property type="evidence" value="ECO:0007669"/>
    <property type="project" value="RHEA"/>
</dbReference>
<dbReference type="AlphaFoldDB" id="A0A3B6PQZ9"/>
<dbReference type="PROSITE" id="PS51192">
    <property type="entry name" value="HELICASE_ATP_BIND_1"/>
    <property type="match status" value="1"/>
</dbReference>
<dbReference type="PANTHER" id="PTHR13710:SF155">
    <property type="entry name" value="ATP-DEPENDENT DNA HELICASE Q-LIKE 3"/>
    <property type="match status" value="1"/>
</dbReference>
<comment type="catalytic activity">
    <reaction evidence="6 7">
        <text>Couples ATP hydrolysis with the unwinding of duplex DNA by translocating in the 3'-5' direction.</text>
        <dbReference type="EC" id="5.6.2.4"/>
    </reaction>
</comment>
<feature type="compositionally biased region" description="Polar residues" evidence="8">
    <location>
        <begin position="584"/>
        <end position="596"/>
    </location>
</feature>
<dbReference type="GO" id="GO:0005524">
    <property type="term" value="F:ATP binding"/>
    <property type="evidence" value="ECO:0007669"/>
    <property type="project" value="UniProtKB-KW"/>
</dbReference>
<reference evidence="11" key="2">
    <citation type="submission" date="2018-10" db="UniProtKB">
        <authorList>
            <consortium name="EnsemblPlants"/>
        </authorList>
    </citation>
    <scope>IDENTIFICATION</scope>
</reference>
<feature type="region of interest" description="Disordered" evidence="8">
    <location>
        <begin position="1"/>
        <end position="20"/>
    </location>
</feature>
<evidence type="ECO:0000256" key="3">
    <source>
        <dbReference type="ARBA" id="ARBA00022801"/>
    </source>
</evidence>
<feature type="compositionally biased region" description="Polar residues" evidence="8">
    <location>
        <begin position="629"/>
        <end position="644"/>
    </location>
</feature>